<evidence type="ECO:0000256" key="6">
    <source>
        <dbReference type="ARBA" id="ARBA00022692"/>
    </source>
</evidence>
<evidence type="ECO:0000256" key="10">
    <source>
        <dbReference type="ARBA" id="ARBA00032062"/>
    </source>
</evidence>
<keyword evidence="13" id="KW-1185">Reference proteome</keyword>
<organism evidence="12 13">
    <name type="scientific">Ascobolus immersus RN42</name>
    <dbReference type="NCBI Taxonomy" id="1160509"/>
    <lineage>
        <taxon>Eukaryota</taxon>
        <taxon>Fungi</taxon>
        <taxon>Dikarya</taxon>
        <taxon>Ascomycota</taxon>
        <taxon>Pezizomycotina</taxon>
        <taxon>Pezizomycetes</taxon>
        <taxon>Pezizales</taxon>
        <taxon>Ascobolaceae</taxon>
        <taxon>Ascobolus</taxon>
    </lineage>
</organism>
<evidence type="ECO:0000256" key="2">
    <source>
        <dbReference type="ARBA" id="ARBA00004590"/>
    </source>
</evidence>
<evidence type="ECO:0000313" key="13">
    <source>
        <dbReference type="Proteomes" id="UP000275078"/>
    </source>
</evidence>
<dbReference type="GO" id="GO:0043541">
    <property type="term" value="C:UDP-N-acetylglucosamine transferase complex"/>
    <property type="evidence" value="ECO:0007669"/>
    <property type="project" value="TreeGrafter"/>
</dbReference>
<evidence type="ECO:0000256" key="7">
    <source>
        <dbReference type="ARBA" id="ARBA00022824"/>
    </source>
</evidence>
<comment type="subcellular location">
    <subcellularLocation>
        <location evidence="1 11">Endoplasmic reticulum membrane</location>
        <topology evidence="1 11">Single-pass membrane protein</topology>
    </subcellularLocation>
    <subcellularLocation>
        <location evidence="2">Nucleus membrane</location>
        <topology evidence="2">Single-pass membrane protein</topology>
    </subcellularLocation>
</comment>
<comment type="function">
    <text evidence="11">Involved in protein N-glycosylation. Essential for the second step of the dolichol-linked oligosaccharide pathway. Anchors the catalytic subunit ALG13 to the ER.</text>
</comment>
<dbReference type="PANTHER" id="PTHR12154:SF4">
    <property type="entry name" value="UDP-N-ACETYLGLUCOSAMINE TRANSFERASE SUBUNIT ALG14 HOMOLOG"/>
    <property type="match status" value="1"/>
</dbReference>
<dbReference type="Pfam" id="PF08660">
    <property type="entry name" value="Alg14"/>
    <property type="match status" value="1"/>
</dbReference>
<evidence type="ECO:0000256" key="8">
    <source>
        <dbReference type="ARBA" id="ARBA00022989"/>
    </source>
</evidence>
<keyword evidence="8" id="KW-1133">Transmembrane helix</keyword>
<name>A0A3N4IDP1_ASCIM</name>
<evidence type="ECO:0000256" key="1">
    <source>
        <dbReference type="ARBA" id="ARBA00004389"/>
    </source>
</evidence>
<evidence type="ECO:0000256" key="4">
    <source>
        <dbReference type="ARBA" id="ARBA00011335"/>
    </source>
</evidence>
<accession>A0A3N4IDP1</accession>
<reference evidence="12 13" key="1">
    <citation type="journal article" date="2018" name="Nat. Ecol. Evol.">
        <title>Pezizomycetes genomes reveal the molecular basis of ectomycorrhizal truffle lifestyle.</title>
        <authorList>
            <person name="Murat C."/>
            <person name="Payen T."/>
            <person name="Noel B."/>
            <person name="Kuo A."/>
            <person name="Morin E."/>
            <person name="Chen J."/>
            <person name="Kohler A."/>
            <person name="Krizsan K."/>
            <person name="Balestrini R."/>
            <person name="Da Silva C."/>
            <person name="Montanini B."/>
            <person name="Hainaut M."/>
            <person name="Levati E."/>
            <person name="Barry K.W."/>
            <person name="Belfiori B."/>
            <person name="Cichocki N."/>
            <person name="Clum A."/>
            <person name="Dockter R.B."/>
            <person name="Fauchery L."/>
            <person name="Guy J."/>
            <person name="Iotti M."/>
            <person name="Le Tacon F."/>
            <person name="Lindquist E.A."/>
            <person name="Lipzen A."/>
            <person name="Malagnac F."/>
            <person name="Mello A."/>
            <person name="Molinier V."/>
            <person name="Miyauchi S."/>
            <person name="Poulain J."/>
            <person name="Riccioni C."/>
            <person name="Rubini A."/>
            <person name="Sitrit Y."/>
            <person name="Splivallo R."/>
            <person name="Traeger S."/>
            <person name="Wang M."/>
            <person name="Zifcakova L."/>
            <person name="Wipf D."/>
            <person name="Zambonelli A."/>
            <person name="Paolocci F."/>
            <person name="Nowrousian M."/>
            <person name="Ottonello S."/>
            <person name="Baldrian P."/>
            <person name="Spatafora J.W."/>
            <person name="Henrissat B."/>
            <person name="Nagy L.G."/>
            <person name="Aury J.M."/>
            <person name="Wincker P."/>
            <person name="Grigoriev I.V."/>
            <person name="Bonfante P."/>
            <person name="Martin F.M."/>
        </authorList>
    </citation>
    <scope>NUCLEOTIDE SEQUENCE [LARGE SCALE GENOMIC DNA]</scope>
    <source>
        <strain evidence="12 13">RN42</strain>
    </source>
</reference>
<protein>
    <recommendedName>
        <fullName evidence="5 11">UDP-N-acetylglucosamine transferase subunit ALG14</fullName>
    </recommendedName>
    <alternativeName>
        <fullName evidence="10 11">Asparagine-linked glycosylation protein 14</fullName>
    </alternativeName>
</protein>
<evidence type="ECO:0000256" key="11">
    <source>
        <dbReference type="RuleBase" id="RU362127"/>
    </source>
</evidence>
<evidence type="ECO:0000256" key="9">
    <source>
        <dbReference type="ARBA" id="ARBA00023136"/>
    </source>
</evidence>
<comment type="similarity">
    <text evidence="3 11">Belongs to the ALG14 family.</text>
</comment>
<keyword evidence="7 11" id="KW-0256">Endoplasmic reticulum</keyword>
<proteinExistence type="inferred from homology"/>
<dbReference type="EMBL" id="ML119663">
    <property type="protein sequence ID" value="RPA83676.1"/>
    <property type="molecule type" value="Genomic_DNA"/>
</dbReference>
<dbReference type="PANTHER" id="PTHR12154">
    <property type="entry name" value="GLYCOSYL TRANSFERASE-RELATED"/>
    <property type="match status" value="1"/>
</dbReference>
<dbReference type="GO" id="GO:0006488">
    <property type="term" value="P:dolichol-linked oligosaccharide biosynthetic process"/>
    <property type="evidence" value="ECO:0007669"/>
    <property type="project" value="InterPro"/>
</dbReference>
<dbReference type="GO" id="GO:0004577">
    <property type="term" value="F:N-acetylglucosaminyldiphosphodolichol N-acetylglucosaminyltransferase activity"/>
    <property type="evidence" value="ECO:0007669"/>
    <property type="project" value="TreeGrafter"/>
</dbReference>
<dbReference type="Gene3D" id="3.40.50.2000">
    <property type="entry name" value="Glycogen Phosphorylase B"/>
    <property type="match status" value="1"/>
</dbReference>
<dbReference type="AlphaFoldDB" id="A0A3N4IDP1"/>
<sequence length="179" mass="19721">GGHTGEMLRMVRGIPGFIEKFPKRTYVFNTGDSLSAKLAADLEMELKNAEKGKRENGSAASLIAVPRSRAIGQSLATTPISALKTLITCLRIIVERDPDLILLNGPGNAFIIALACVLVRICSFGTWGTSRIVFVESFARVKTLSLSGKLCYYIVDRCIVQWEGIKEKWKDVEYRGLLV</sequence>
<dbReference type="InterPro" id="IPR013969">
    <property type="entry name" value="Oligosacch_biosynth_Alg14"/>
</dbReference>
<gene>
    <name evidence="11" type="primary">ALG14</name>
    <name evidence="12" type="ORF">BJ508DRAFT_188381</name>
</gene>
<evidence type="ECO:0000256" key="3">
    <source>
        <dbReference type="ARBA" id="ARBA00009731"/>
    </source>
</evidence>
<keyword evidence="6" id="KW-0812">Transmembrane</keyword>
<evidence type="ECO:0000313" key="12">
    <source>
        <dbReference type="EMBL" id="RPA83676.1"/>
    </source>
</evidence>
<evidence type="ECO:0000256" key="5">
    <source>
        <dbReference type="ARBA" id="ARBA00017467"/>
    </source>
</evidence>
<keyword evidence="9" id="KW-0472">Membrane</keyword>
<dbReference type="STRING" id="1160509.A0A3N4IDP1"/>
<comment type="subunit">
    <text evidence="4 11">Heterodimer with ALG13 to form a functional enzyme.</text>
</comment>
<dbReference type="GO" id="GO:0031965">
    <property type="term" value="C:nuclear membrane"/>
    <property type="evidence" value="ECO:0007669"/>
    <property type="project" value="UniProtKB-SubCell"/>
</dbReference>
<feature type="non-terminal residue" evidence="12">
    <location>
        <position position="1"/>
    </location>
</feature>
<dbReference type="Proteomes" id="UP000275078">
    <property type="component" value="Unassembled WGS sequence"/>
</dbReference>
<feature type="non-terminal residue" evidence="12">
    <location>
        <position position="179"/>
    </location>
</feature>
<dbReference type="OrthoDB" id="17098at2759"/>